<evidence type="ECO:0000256" key="1">
    <source>
        <dbReference type="SAM" id="SignalP"/>
    </source>
</evidence>
<evidence type="ECO:0000313" key="3">
    <source>
        <dbReference type="Proteomes" id="UP000223913"/>
    </source>
</evidence>
<sequence>MKYLFLPFLLAVLSCRSNPNASNNMTSDQLPGLLHESEHFSFYNPFWLNLHHFLHHEVLHRDTARADVFPTRWMAQLDPAEQAIVRETVKYYQRELVDQDLRTSDYMTAFKSWSGQQPEDQFSSIPDPFRQHADHLLAFAPIYRQHFWPEQNQANREIMERNLPLIRNIEDDVHRQLSAWAQAEWPAEKIRVDITYYAKSYRNYGRDRPFTTLHPTHVVMNATGHEVDGNWVELLFHEASHHLITPNNGKVSEVLKQAARDTSQELPGGLWHAYLFYFSGKACQEAFRDHGLPDYELYMIRNRVFADYHPFLKEYLSPYLEGKSTLLESSQALLLAYPRE</sequence>
<organism evidence="2 3">
    <name type="scientific">Flavilitoribacter nigricans (strain ATCC 23147 / DSM 23189 / NBRC 102662 / NCIMB 1420 / SS-2)</name>
    <name type="common">Lewinella nigricans</name>
    <dbReference type="NCBI Taxonomy" id="1122177"/>
    <lineage>
        <taxon>Bacteria</taxon>
        <taxon>Pseudomonadati</taxon>
        <taxon>Bacteroidota</taxon>
        <taxon>Saprospiria</taxon>
        <taxon>Saprospirales</taxon>
        <taxon>Lewinellaceae</taxon>
        <taxon>Flavilitoribacter</taxon>
    </lineage>
</organism>
<dbReference type="RefSeq" id="WP_099151720.1">
    <property type="nucleotide sequence ID" value="NZ_PDUD01000024.1"/>
</dbReference>
<dbReference type="Proteomes" id="UP000223913">
    <property type="component" value="Unassembled WGS sequence"/>
</dbReference>
<dbReference type="PROSITE" id="PS51257">
    <property type="entry name" value="PROKAR_LIPOPROTEIN"/>
    <property type="match status" value="1"/>
</dbReference>
<evidence type="ECO:0008006" key="4">
    <source>
        <dbReference type="Google" id="ProtNLM"/>
    </source>
</evidence>
<dbReference type="AlphaFoldDB" id="A0A2D0N821"/>
<proteinExistence type="predicted"/>
<gene>
    <name evidence="2" type="ORF">CRP01_19270</name>
</gene>
<name>A0A2D0N821_FLAN2</name>
<feature type="chain" id="PRO_5012994205" description="DUF4932 domain-containing protein" evidence="1">
    <location>
        <begin position="22"/>
        <end position="340"/>
    </location>
</feature>
<dbReference type="OrthoDB" id="1155228at2"/>
<reference evidence="2 3" key="1">
    <citation type="submission" date="2017-10" db="EMBL/GenBank/DDBJ databases">
        <title>The draft genome sequence of Lewinella nigricans NBRC 102662.</title>
        <authorList>
            <person name="Wang K."/>
        </authorList>
    </citation>
    <scope>NUCLEOTIDE SEQUENCE [LARGE SCALE GENOMIC DNA]</scope>
    <source>
        <strain evidence="2 3">NBRC 102662</strain>
    </source>
</reference>
<protein>
    <recommendedName>
        <fullName evidence="4">DUF4932 domain-containing protein</fullName>
    </recommendedName>
</protein>
<keyword evidence="1" id="KW-0732">Signal</keyword>
<evidence type="ECO:0000313" key="2">
    <source>
        <dbReference type="EMBL" id="PHN04661.1"/>
    </source>
</evidence>
<accession>A0A2D0N821</accession>
<feature type="signal peptide" evidence="1">
    <location>
        <begin position="1"/>
        <end position="21"/>
    </location>
</feature>
<comment type="caution">
    <text evidence="2">The sequence shown here is derived from an EMBL/GenBank/DDBJ whole genome shotgun (WGS) entry which is preliminary data.</text>
</comment>
<keyword evidence="3" id="KW-1185">Reference proteome</keyword>
<dbReference type="EMBL" id="PDUD01000024">
    <property type="protein sequence ID" value="PHN04661.1"/>
    <property type="molecule type" value="Genomic_DNA"/>
</dbReference>